<organism evidence="13 14">
    <name type="scientific">Methanohalarchaeum thermophilum</name>
    <dbReference type="NCBI Taxonomy" id="1903181"/>
    <lineage>
        <taxon>Archaea</taxon>
        <taxon>Methanobacteriati</taxon>
        <taxon>Methanobacteriota</taxon>
        <taxon>Methanonatronarchaeia</taxon>
        <taxon>Methanonatronarchaeales</taxon>
        <taxon>Methanonatronarchaeaceae</taxon>
        <taxon>Candidatus Methanohalarchaeum</taxon>
    </lineage>
</organism>
<evidence type="ECO:0000256" key="11">
    <source>
        <dbReference type="PIRSR" id="PIRSR004762-2"/>
    </source>
</evidence>
<dbReference type="InterPro" id="IPR058240">
    <property type="entry name" value="rSAM_sf"/>
</dbReference>
<proteinExistence type="predicted"/>
<dbReference type="SMART" id="SM00729">
    <property type="entry name" value="Elp3"/>
    <property type="match status" value="1"/>
</dbReference>
<feature type="binding site" evidence="11">
    <location>
        <position position="158"/>
    </location>
    <ligand>
        <name>S-adenosyl-L-methionine</name>
        <dbReference type="ChEBI" id="CHEBI:59789"/>
    </ligand>
</feature>
<dbReference type="AlphaFoldDB" id="A0A1Q6DTP3"/>
<protein>
    <recommendedName>
        <fullName evidence="2">5-amino-6-(D-ribitylamino)uracil--L-tyrosine 4-hydroxyphenyl transferase</fullName>
        <ecNumber evidence="2">2.5.1.147</ecNumber>
    </recommendedName>
</protein>
<dbReference type="InParanoid" id="A0A1Q6DTP3"/>
<dbReference type="GO" id="GO:0046872">
    <property type="term" value="F:metal ion binding"/>
    <property type="evidence" value="ECO:0007669"/>
    <property type="project" value="UniProtKB-KW"/>
</dbReference>
<feature type="binding site" evidence="11">
    <location>
        <position position="272"/>
    </location>
    <ligand>
        <name>(3R)-3-methyl-D-ornithine</name>
        <dbReference type="ChEBI" id="CHEBI:64642"/>
    </ligand>
</feature>
<dbReference type="InterPro" id="IPR045567">
    <property type="entry name" value="CofH/MnqC-like_C"/>
</dbReference>
<feature type="domain" description="Radical SAM core" evidence="12">
    <location>
        <begin position="40"/>
        <end position="267"/>
    </location>
</feature>
<dbReference type="FunCoup" id="A0A1Q6DTP3">
    <property type="interactions" value="78"/>
</dbReference>
<dbReference type="InterPro" id="IPR007197">
    <property type="entry name" value="rSAM"/>
</dbReference>
<dbReference type="SFLD" id="SFLDF00343">
    <property type="entry name" value="aminofutalosine_synthase_(mqnE"/>
    <property type="match status" value="1"/>
</dbReference>
<keyword evidence="4" id="KW-0808">Transferase</keyword>
<dbReference type="STRING" id="1903181.BTN85_0160"/>
<evidence type="ECO:0000256" key="5">
    <source>
        <dbReference type="ARBA" id="ARBA00022691"/>
    </source>
</evidence>
<dbReference type="Pfam" id="PF04055">
    <property type="entry name" value="Radical_SAM"/>
    <property type="match status" value="1"/>
</dbReference>
<evidence type="ECO:0000256" key="4">
    <source>
        <dbReference type="ARBA" id="ARBA00022679"/>
    </source>
</evidence>
<dbReference type="GO" id="GO:0141093">
    <property type="term" value="F:5-amino-6-(D-ribitylamino)uracil--L-tyrosine 4-hydroxyphenyl transferase activity"/>
    <property type="evidence" value="ECO:0007669"/>
    <property type="project" value="UniProtKB-EC"/>
</dbReference>
<evidence type="ECO:0000313" key="13">
    <source>
        <dbReference type="EMBL" id="OKY77692.1"/>
    </source>
</evidence>
<dbReference type="Gene3D" id="3.20.20.70">
    <property type="entry name" value="Aldolase class I"/>
    <property type="match status" value="1"/>
</dbReference>
<dbReference type="PANTHER" id="PTHR43076">
    <property type="entry name" value="FO SYNTHASE (COFH)"/>
    <property type="match status" value="1"/>
</dbReference>
<reference evidence="13" key="1">
    <citation type="submission" date="2016-12" db="EMBL/GenBank/DDBJ databases">
        <title>Discovery of methanogenic haloarchaea.</title>
        <authorList>
            <person name="Sorokin D.Y."/>
            <person name="Makarova K.S."/>
            <person name="Abbas B."/>
            <person name="Ferrer M."/>
            <person name="Golyshin P.N."/>
        </authorList>
    </citation>
    <scope>NUCLEOTIDE SEQUENCE [LARGE SCALE GENOMIC DNA]</scope>
    <source>
        <strain evidence="13">HMET1</strain>
    </source>
</reference>
<dbReference type="GO" id="GO:0051539">
    <property type="term" value="F:4 iron, 4 sulfur cluster binding"/>
    <property type="evidence" value="ECO:0007669"/>
    <property type="project" value="UniProtKB-KW"/>
</dbReference>
<dbReference type="SFLD" id="SFLDG01388">
    <property type="entry name" value="7_8-didemethyl-8-hydroxy-5-dea"/>
    <property type="match status" value="1"/>
</dbReference>
<dbReference type="InterPro" id="IPR013785">
    <property type="entry name" value="Aldolase_TIM"/>
</dbReference>
<evidence type="ECO:0000256" key="6">
    <source>
        <dbReference type="ARBA" id="ARBA00022723"/>
    </source>
</evidence>
<keyword evidence="14" id="KW-1185">Reference proteome</keyword>
<dbReference type="PROSITE" id="PS51918">
    <property type="entry name" value="RADICAL_SAM"/>
    <property type="match status" value="1"/>
</dbReference>
<feature type="binding site" evidence="10">
    <location>
        <position position="61"/>
    </location>
    <ligand>
        <name>[4Fe-4S] cluster</name>
        <dbReference type="ChEBI" id="CHEBI:49883"/>
        <note>4Fe-4S-S-AdoMet</note>
    </ligand>
</feature>
<keyword evidence="3 10" id="KW-0004">4Fe-4S</keyword>
<evidence type="ECO:0000313" key="14">
    <source>
        <dbReference type="Proteomes" id="UP000185744"/>
    </source>
</evidence>
<dbReference type="SFLD" id="SFLDF00342">
    <property type="entry name" value="cyclic_dehypoxanthine_futalosi"/>
    <property type="match status" value="1"/>
</dbReference>
<evidence type="ECO:0000259" key="12">
    <source>
        <dbReference type="PROSITE" id="PS51918"/>
    </source>
</evidence>
<keyword evidence="8 10" id="KW-0411">Iron-sulfur</keyword>
<keyword evidence="7 10" id="KW-0408">Iron</keyword>
<feature type="binding site" evidence="10">
    <location>
        <position position="54"/>
    </location>
    <ligand>
        <name>[4Fe-4S] cluster</name>
        <dbReference type="ChEBI" id="CHEBI:49883"/>
        <note>4Fe-4S-S-AdoMet</note>
    </ligand>
</feature>
<dbReference type="InterPro" id="IPR019940">
    <property type="entry name" value="CofH_family"/>
</dbReference>
<comment type="cofactor">
    <cofactor evidence="10">
        <name>[4Fe-4S] cluster</name>
        <dbReference type="ChEBI" id="CHEBI:49883"/>
    </cofactor>
    <text evidence="10">Binds 1 [4Fe-4S] cluster. The cluster is coordinated with 3 cysteines and an exchangeable S-adenosyl-L-methionine.</text>
</comment>
<dbReference type="EC" id="2.5.1.147" evidence="2"/>
<evidence type="ECO:0000256" key="8">
    <source>
        <dbReference type="ARBA" id="ARBA00023014"/>
    </source>
</evidence>
<evidence type="ECO:0000256" key="7">
    <source>
        <dbReference type="ARBA" id="ARBA00023004"/>
    </source>
</evidence>
<dbReference type="InterPro" id="IPR034405">
    <property type="entry name" value="F420"/>
</dbReference>
<dbReference type="SUPFAM" id="SSF102114">
    <property type="entry name" value="Radical SAM enzymes"/>
    <property type="match status" value="1"/>
</dbReference>
<evidence type="ECO:0000256" key="2">
    <source>
        <dbReference type="ARBA" id="ARBA00012289"/>
    </source>
</evidence>
<keyword evidence="5 10" id="KW-0949">S-adenosyl-L-methionine</keyword>
<dbReference type="PIRSF" id="PIRSF004762">
    <property type="entry name" value="CHP00423"/>
    <property type="match status" value="1"/>
</dbReference>
<sequence>MKMATLSKIEKKALKLVKKKEFKLFSLADEIREKNKGKEVTYVVNRNINYTNKCGLNCSFCSFSKEKNYILSTDEILEKVEEAKEKNASEVCLQGGINKDLKRDYYFELVEKIKENYNIHLHAFSPQEINHIAEDSIKETLVKLKRKGLDSIPGTAAEMLVEDVRQEICPNKISSKKWVEIIKTAHKLGIPTTATMLYGHEESWMDRIRHILKIKKIQEETGGFTEFIPLPFLPGNNKLGKQNNGTLSIEDFKVIALSRVLLKDQIDNIQASWLKLGKEDAKKSLYFGANDLGGTLMEENISKSTGLVEEIPSKNDMHQLIREADRKPVERTTLYDKIG</sequence>
<comment type="pathway">
    <text evidence="1">Cofactor biosynthesis; coenzyme F0 biosynthesis.</text>
</comment>
<dbReference type="SFLD" id="SFLDG01064">
    <property type="entry name" value="F420__menaquinone_cofactor_bio"/>
    <property type="match status" value="1"/>
</dbReference>
<dbReference type="PANTHER" id="PTHR43076:SF1">
    <property type="entry name" value="LIPOYL SYNTHASE 2"/>
    <property type="match status" value="1"/>
</dbReference>
<dbReference type="SFLD" id="SFLDS00029">
    <property type="entry name" value="Radical_SAM"/>
    <property type="match status" value="1"/>
</dbReference>
<feature type="binding site" evidence="11">
    <location>
        <position position="60"/>
    </location>
    <ligand>
        <name>S-adenosyl-L-methionine</name>
        <dbReference type="ChEBI" id="CHEBI:59789"/>
    </ligand>
</feature>
<dbReference type="CDD" id="cd01335">
    <property type="entry name" value="Radical_SAM"/>
    <property type="match status" value="1"/>
</dbReference>
<keyword evidence="6" id="KW-0479">Metal-binding</keyword>
<dbReference type="NCBIfam" id="TIGR03551">
    <property type="entry name" value="F420_cofH"/>
    <property type="match status" value="1"/>
</dbReference>
<evidence type="ECO:0000256" key="3">
    <source>
        <dbReference type="ARBA" id="ARBA00022485"/>
    </source>
</evidence>
<dbReference type="SFLD" id="SFLDG01389">
    <property type="entry name" value="menaquinone_synthsis_involved"/>
    <property type="match status" value="2"/>
</dbReference>
<dbReference type="InterPro" id="IPR020050">
    <property type="entry name" value="FO_synthase_su2"/>
</dbReference>
<comment type="caution">
    <text evidence="13">The sequence shown here is derived from an EMBL/GenBank/DDBJ whole genome shotgun (WGS) entry which is preliminary data.</text>
</comment>
<feature type="binding site" evidence="11">
    <location>
        <position position="125"/>
    </location>
    <ligand>
        <name>(3R)-3-methyl-D-ornithine</name>
        <dbReference type="ChEBI" id="CHEBI:64642"/>
    </ligand>
</feature>
<evidence type="ECO:0000256" key="9">
    <source>
        <dbReference type="ARBA" id="ARBA00048468"/>
    </source>
</evidence>
<name>A0A1Q6DTP3_METT1</name>
<dbReference type="GO" id="GO:0044689">
    <property type="term" value="F:7,8-didemethyl-8-hydroxy-5-deazariboflavin synthase activity"/>
    <property type="evidence" value="ECO:0007669"/>
    <property type="project" value="TreeGrafter"/>
</dbReference>
<gene>
    <name evidence="13" type="ORF">BTN85_0160</name>
</gene>
<dbReference type="EMBL" id="MSDW01000001">
    <property type="protein sequence ID" value="OKY77692.1"/>
    <property type="molecule type" value="Genomic_DNA"/>
</dbReference>
<evidence type="ECO:0000256" key="10">
    <source>
        <dbReference type="PIRSR" id="PIRSR004762-1"/>
    </source>
</evidence>
<feature type="binding site" evidence="10">
    <location>
        <position position="58"/>
    </location>
    <ligand>
        <name>[4Fe-4S] cluster</name>
        <dbReference type="ChEBI" id="CHEBI:49883"/>
        <note>4Fe-4S-S-AdoMet</note>
    </ligand>
</feature>
<dbReference type="NCBIfam" id="TIGR00423">
    <property type="entry name" value="CofH family radical SAM protein"/>
    <property type="match status" value="1"/>
</dbReference>
<dbReference type="InterPro" id="IPR006638">
    <property type="entry name" value="Elp3/MiaA/NifB-like_rSAM"/>
</dbReference>
<evidence type="ECO:0000256" key="1">
    <source>
        <dbReference type="ARBA" id="ARBA00004712"/>
    </source>
</evidence>
<accession>A0A1Q6DTP3</accession>
<dbReference type="Pfam" id="PF19288">
    <property type="entry name" value="CofH_C"/>
    <property type="match status" value="1"/>
</dbReference>
<comment type="catalytic activity">
    <reaction evidence="9">
        <text>5-amino-6-(D-ribitylamino)uracil + L-tyrosine + S-adenosyl-L-methionine = 5-amino-5-(4-hydroxybenzyl)-6-(D-ribitylimino)-5,6-dihydrouracil + 2-iminoacetate + 5'-deoxyadenosine + L-methionine + H(+)</text>
        <dbReference type="Rhea" id="RHEA:55200"/>
        <dbReference type="ChEBI" id="CHEBI:15378"/>
        <dbReference type="ChEBI" id="CHEBI:15934"/>
        <dbReference type="ChEBI" id="CHEBI:17319"/>
        <dbReference type="ChEBI" id="CHEBI:57844"/>
        <dbReference type="ChEBI" id="CHEBI:58315"/>
        <dbReference type="ChEBI" id="CHEBI:59789"/>
        <dbReference type="ChEBI" id="CHEBI:77846"/>
        <dbReference type="ChEBI" id="CHEBI:85936"/>
        <dbReference type="EC" id="2.5.1.147"/>
    </reaction>
</comment>
<dbReference type="Proteomes" id="UP000185744">
    <property type="component" value="Unassembled WGS sequence"/>
</dbReference>
<dbReference type="UniPathway" id="UPA00072"/>